<dbReference type="EMBL" id="JARJLG010000090">
    <property type="protein sequence ID" value="KAJ7748320.1"/>
    <property type="molecule type" value="Genomic_DNA"/>
</dbReference>
<dbReference type="InterPro" id="IPR027417">
    <property type="entry name" value="P-loop_NTPase"/>
</dbReference>
<feature type="domain" description="DUF7779" evidence="1">
    <location>
        <begin position="239"/>
        <end position="347"/>
    </location>
</feature>
<dbReference type="Proteomes" id="UP001215280">
    <property type="component" value="Unassembled WGS sequence"/>
</dbReference>
<feature type="non-terminal residue" evidence="2">
    <location>
        <position position="1"/>
    </location>
</feature>
<comment type="caution">
    <text evidence="2">The sequence shown here is derived from an EMBL/GenBank/DDBJ whole genome shotgun (WGS) entry which is preliminary data.</text>
</comment>
<feature type="non-terminal residue" evidence="2">
    <location>
        <position position="353"/>
    </location>
</feature>
<dbReference type="SUPFAM" id="SSF52540">
    <property type="entry name" value="P-loop containing nucleoside triphosphate hydrolases"/>
    <property type="match status" value="1"/>
</dbReference>
<accession>A0AAD7IQE8</accession>
<reference evidence="2" key="1">
    <citation type="submission" date="2023-03" db="EMBL/GenBank/DDBJ databases">
        <title>Massive genome expansion in bonnet fungi (Mycena s.s.) driven by repeated elements and novel gene families across ecological guilds.</title>
        <authorList>
            <consortium name="Lawrence Berkeley National Laboratory"/>
            <person name="Harder C.B."/>
            <person name="Miyauchi S."/>
            <person name="Viragh M."/>
            <person name="Kuo A."/>
            <person name="Thoen E."/>
            <person name="Andreopoulos B."/>
            <person name="Lu D."/>
            <person name="Skrede I."/>
            <person name="Drula E."/>
            <person name="Henrissat B."/>
            <person name="Morin E."/>
            <person name="Kohler A."/>
            <person name="Barry K."/>
            <person name="LaButti K."/>
            <person name="Morin E."/>
            <person name="Salamov A."/>
            <person name="Lipzen A."/>
            <person name="Mereny Z."/>
            <person name="Hegedus B."/>
            <person name="Baldrian P."/>
            <person name="Stursova M."/>
            <person name="Weitz H."/>
            <person name="Taylor A."/>
            <person name="Grigoriev I.V."/>
            <person name="Nagy L.G."/>
            <person name="Martin F."/>
            <person name="Kauserud H."/>
        </authorList>
    </citation>
    <scope>NUCLEOTIDE SEQUENCE</scope>
    <source>
        <strain evidence="2">CBHHK188m</strain>
    </source>
</reference>
<dbReference type="GO" id="GO:0043531">
    <property type="term" value="F:ADP binding"/>
    <property type="evidence" value="ECO:0007669"/>
    <property type="project" value="InterPro"/>
</dbReference>
<evidence type="ECO:0000313" key="3">
    <source>
        <dbReference type="Proteomes" id="UP001215280"/>
    </source>
</evidence>
<proteinExistence type="predicted"/>
<dbReference type="AlphaFoldDB" id="A0AAD7IQE8"/>
<protein>
    <submittedName>
        <fullName evidence="2">P-loop containing nucleoside triphosphate hydrolase protein</fullName>
    </submittedName>
</protein>
<dbReference type="PANTHER" id="PTHR35205">
    <property type="entry name" value="NB-ARC AND TPR DOMAIN PROTEIN"/>
    <property type="match status" value="1"/>
</dbReference>
<dbReference type="Pfam" id="PF25000">
    <property type="entry name" value="DUF7779"/>
    <property type="match status" value="1"/>
</dbReference>
<dbReference type="Gene3D" id="3.40.50.300">
    <property type="entry name" value="P-loop containing nucleotide triphosphate hydrolases"/>
    <property type="match status" value="1"/>
</dbReference>
<keyword evidence="3" id="KW-1185">Reference proteome</keyword>
<gene>
    <name evidence="2" type="ORF">DFH07DRAFT_720018</name>
</gene>
<organism evidence="2 3">
    <name type="scientific">Mycena maculata</name>
    <dbReference type="NCBI Taxonomy" id="230809"/>
    <lineage>
        <taxon>Eukaryota</taxon>
        <taxon>Fungi</taxon>
        <taxon>Dikarya</taxon>
        <taxon>Basidiomycota</taxon>
        <taxon>Agaricomycotina</taxon>
        <taxon>Agaricomycetes</taxon>
        <taxon>Agaricomycetidae</taxon>
        <taxon>Agaricales</taxon>
        <taxon>Marasmiineae</taxon>
        <taxon>Mycenaceae</taxon>
        <taxon>Mycena</taxon>
    </lineage>
</organism>
<keyword evidence="2" id="KW-0378">Hydrolase</keyword>
<evidence type="ECO:0000313" key="2">
    <source>
        <dbReference type="EMBL" id="KAJ7748320.1"/>
    </source>
</evidence>
<dbReference type="GO" id="GO:0016787">
    <property type="term" value="F:hydrolase activity"/>
    <property type="evidence" value="ECO:0007669"/>
    <property type="project" value="UniProtKB-KW"/>
</dbReference>
<name>A0AAD7IQE8_9AGAR</name>
<evidence type="ECO:0000259" key="1">
    <source>
        <dbReference type="Pfam" id="PF25000"/>
    </source>
</evidence>
<sequence length="353" mass="39360">PPPSRIFHGRQDVLGQMHGYFNQKLEKQHIFLLHGLGGAGKTQIALKFIEESSWATSFSNIFLIDTSTRDTIETGLKNIAVTKAGSSSQDALRWLVSKLDDWLLFFDNADDPKINLNSFFPKCAHGNILITSRNPGLCVYAGSHALISDMEEPDAVHLLLTSAAQDFTAGNKDMAVEIVKELSCLPLAIIQAGAFIAESGALNSYLALFKQNQARLLSKKPAQSHDDYGGTVYTTWQISFAQLSEPAATLLQLCSFLHHQGISEKIFSYASAYQFQANGLSEEELRKPMELLSLFLSPTGAWDSLRFMEVRNELRAYSLINFDMESGFFSIHPLVHSWSRSTLADEKRYHESM</sequence>
<dbReference type="PANTHER" id="PTHR35205:SF1">
    <property type="entry name" value="ZU5 DOMAIN-CONTAINING PROTEIN"/>
    <property type="match status" value="1"/>
</dbReference>
<dbReference type="InterPro" id="IPR056681">
    <property type="entry name" value="DUF7779"/>
</dbReference>